<dbReference type="GO" id="GO:0005509">
    <property type="term" value="F:calcium ion binding"/>
    <property type="evidence" value="ECO:0007669"/>
    <property type="project" value="TreeGrafter"/>
</dbReference>
<dbReference type="Gene3D" id="2.60.40.150">
    <property type="entry name" value="C2 domain"/>
    <property type="match status" value="1"/>
</dbReference>
<dbReference type="PANTHER" id="PTHR10024">
    <property type="entry name" value="SYNAPTOTAGMIN"/>
    <property type="match status" value="1"/>
</dbReference>
<dbReference type="PANTHER" id="PTHR10024:SF352">
    <property type="entry name" value="SYNAPTOTAGMIN 2"/>
    <property type="match status" value="1"/>
</dbReference>
<dbReference type="GO" id="GO:0005544">
    <property type="term" value="F:calcium-dependent phospholipid binding"/>
    <property type="evidence" value="ECO:0007669"/>
    <property type="project" value="TreeGrafter"/>
</dbReference>
<dbReference type="GO" id="GO:0030276">
    <property type="term" value="F:clathrin binding"/>
    <property type="evidence" value="ECO:0007669"/>
    <property type="project" value="TreeGrafter"/>
</dbReference>
<dbReference type="GO" id="GO:0001786">
    <property type="term" value="F:phosphatidylserine binding"/>
    <property type="evidence" value="ECO:0007669"/>
    <property type="project" value="TreeGrafter"/>
</dbReference>
<dbReference type="Proteomes" id="UP000230423">
    <property type="component" value="Unassembled WGS sequence"/>
</dbReference>
<evidence type="ECO:0000313" key="4">
    <source>
        <dbReference type="EMBL" id="PIO76635.1"/>
    </source>
</evidence>
<dbReference type="AlphaFoldDB" id="A0A2G9V2C6"/>
<feature type="domain" description="C2" evidence="3">
    <location>
        <begin position="42"/>
        <end position="168"/>
    </location>
</feature>
<dbReference type="InterPro" id="IPR001565">
    <property type="entry name" value="Synaptotagmin"/>
</dbReference>
<feature type="compositionally biased region" description="Polar residues" evidence="2">
    <location>
        <begin position="182"/>
        <end position="192"/>
    </location>
</feature>
<dbReference type="OrthoDB" id="67700at2759"/>
<dbReference type="GO" id="GO:0048488">
    <property type="term" value="P:synaptic vesicle endocytosis"/>
    <property type="evidence" value="ECO:0007669"/>
    <property type="project" value="TreeGrafter"/>
</dbReference>
<name>A0A2G9V2C6_TELCI</name>
<dbReference type="GO" id="GO:0000149">
    <property type="term" value="F:SNARE binding"/>
    <property type="evidence" value="ECO:0007669"/>
    <property type="project" value="TreeGrafter"/>
</dbReference>
<gene>
    <name evidence="4" type="ORF">TELCIR_01281</name>
</gene>
<dbReference type="EMBL" id="KZ345038">
    <property type="protein sequence ID" value="PIO76635.1"/>
    <property type="molecule type" value="Genomic_DNA"/>
</dbReference>
<proteinExistence type="predicted"/>
<dbReference type="InterPro" id="IPR000008">
    <property type="entry name" value="C2_dom"/>
</dbReference>
<organism evidence="4 5">
    <name type="scientific">Teladorsagia circumcincta</name>
    <name type="common">Brown stomach worm</name>
    <name type="synonym">Ostertagia circumcincta</name>
    <dbReference type="NCBI Taxonomy" id="45464"/>
    <lineage>
        <taxon>Eukaryota</taxon>
        <taxon>Metazoa</taxon>
        <taxon>Ecdysozoa</taxon>
        <taxon>Nematoda</taxon>
        <taxon>Chromadorea</taxon>
        <taxon>Rhabditida</taxon>
        <taxon>Rhabditina</taxon>
        <taxon>Rhabditomorpha</taxon>
        <taxon>Strongyloidea</taxon>
        <taxon>Trichostrongylidae</taxon>
        <taxon>Teladorsagia</taxon>
    </lineage>
</organism>
<dbReference type="Pfam" id="PF00168">
    <property type="entry name" value="C2"/>
    <property type="match status" value="1"/>
</dbReference>
<evidence type="ECO:0000256" key="2">
    <source>
        <dbReference type="SAM" id="MobiDB-lite"/>
    </source>
</evidence>
<reference evidence="4 5" key="1">
    <citation type="submission" date="2015-09" db="EMBL/GenBank/DDBJ databases">
        <title>Draft genome of the parasitic nematode Teladorsagia circumcincta isolate WARC Sus (inbred).</title>
        <authorList>
            <person name="Mitreva M."/>
        </authorList>
    </citation>
    <scope>NUCLEOTIDE SEQUENCE [LARGE SCALE GENOMIC DNA]</scope>
    <source>
        <strain evidence="4 5">S</strain>
    </source>
</reference>
<keyword evidence="1" id="KW-0677">Repeat</keyword>
<dbReference type="SUPFAM" id="SSF49562">
    <property type="entry name" value="C2 domain (Calcium/lipid-binding domain, CaLB)"/>
    <property type="match status" value="1"/>
</dbReference>
<protein>
    <submittedName>
        <fullName evidence="4">C2 domain protein</fullName>
    </submittedName>
</protein>
<evidence type="ECO:0000313" key="5">
    <source>
        <dbReference type="Proteomes" id="UP000230423"/>
    </source>
</evidence>
<feature type="region of interest" description="Disordered" evidence="2">
    <location>
        <begin position="173"/>
        <end position="192"/>
    </location>
</feature>
<dbReference type="PRINTS" id="PR00360">
    <property type="entry name" value="C2DOMAIN"/>
</dbReference>
<dbReference type="InterPro" id="IPR035892">
    <property type="entry name" value="C2_domain_sf"/>
</dbReference>
<sequence>MGQLAGKANYYQSLIDGSLVEEVEVYRQHYKLPFAFKIRESRLGDICFSTRYRPATGTVTLTIMEARNLKKMDVGGSSDPYVKIYLYHGRKLLSKKKTSRKYRTLNPYYNESFQFKIEPMMMEKVHLVISVWDYDKMSKNDFIGEVTHACHEQWAEMMTSRRPVVQWHTLQERMEKEKESRSNTAKARNSRSFNRANCSKYLKVPASQRKH</sequence>
<dbReference type="GO" id="GO:0048791">
    <property type="term" value="P:calcium ion-regulated exocytosis of neurotransmitter"/>
    <property type="evidence" value="ECO:0007669"/>
    <property type="project" value="TreeGrafter"/>
</dbReference>
<dbReference type="PRINTS" id="PR00399">
    <property type="entry name" value="SYNAPTOTAGMN"/>
</dbReference>
<dbReference type="GO" id="GO:0030672">
    <property type="term" value="C:synaptic vesicle membrane"/>
    <property type="evidence" value="ECO:0007669"/>
    <property type="project" value="TreeGrafter"/>
</dbReference>
<dbReference type="CDD" id="cd08402">
    <property type="entry name" value="C2B_Synaptotagmin-1"/>
    <property type="match status" value="1"/>
</dbReference>
<dbReference type="GO" id="GO:0031045">
    <property type="term" value="C:dense core granule"/>
    <property type="evidence" value="ECO:0007669"/>
    <property type="project" value="TreeGrafter"/>
</dbReference>
<accession>A0A2G9V2C6</accession>
<dbReference type="SMART" id="SM00239">
    <property type="entry name" value="C2"/>
    <property type="match status" value="1"/>
</dbReference>
<evidence type="ECO:0000256" key="1">
    <source>
        <dbReference type="ARBA" id="ARBA00022737"/>
    </source>
</evidence>
<dbReference type="GO" id="GO:0005886">
    <property type="term" value="C:plasma membrane"/>
    <property type="evidence" value="ECO:0007669"/>
    <property type="project" value="TreeGrafter"/>
</dbReference>
<keyword evidence="5" id="KW-1185">Reference proteome</keyword>
<evidence type="ECO:0000259" key="3">
    <source>
        <dbReference type="PROSITE" id="PS50004"/>
    </source>
</evidence>
<dbReference type="PROSITE" id="PS50004">
    <property type="entry name" value="C2"/>
    <property type="match status" value="1"/>
</dbReference>
<dbReference type="GO" id="GO:0030424">
    <property type="term" value="C:axon"/>
    <property type="evidence" value="ECO:0007669"/>
    <property type="project" value="TreeGrafter"/>
</dbReference>